<dbReference type="InterPro" id="IPR008972">
    <property type="entry name" value="Cupredoxin"/>
</dbReference>
<name>A0A3M9YBE6_9PEZI</name>
<dbReference type="PANTHER" id="PTHR34883:SF17">
    <property type="entry name" value="CUPREDOXIN"/>
    <property type="match status" value="1"/>
</dbReference>
<proteinExistence type="predicted"/>
<evidence type="ECO:0008006" key="4">
    <source>
        <dbReference type="Google" id="ProtNLM"/>
    </source>
</evidence>
<comment type="caution">
    <text evidence="2">The sequence shown here is derived from an EMBL/GenBank/DDBJ whole genome shotgun (WGS) entry which is preliminary data.</text>
</comment>
<dbReference type="GeneID" id="39609261"/>
<dbReference type="RefSeq" id="XP_028495937.1">
    <property type="nucleotide sequence ID" value="XM_028639722.1"/>
</dbReference>
<keyword evidence="3" id="KW-1185">Reference proteome</keyword>
<gene>
    <name evidence="2" type="ORF">D7B24_005572</name>
</gene>
<feature type="region of interest" description="Disordered" evidence="1">
    <location>
        <begin position="219"/>
        <end position="259"/>
    </location>
</feature>
<dbReference type="CDD" id="cd00920">
    <property type="entry name" value="Cupredoxin"/>
    <property type="match status" value="1"/>
</dbReference>
<evidence type="ECO:0000256" key="1">
    <source>
        <dbReference type="SAM" id="MobiDB-lite"/>
    </source>
</evidence>
<reference evidence="2 3" key="1">
    <citation type="submission" date="2018-10" db="EMBL/GenBank/DDBJ databases">
        <title>Genome sequence of Verticillium nonalfalfae VnAa140.</title>
        <authorList>
            <person name="Stajich J.E."/>
            <person name="Kasson M.T."/>
        </authorList>
    </citation>
    <scope>NUCLEOTIDE SEQUENCE [LARGE SCALE GENOMIC DNA]</scope>
    <source>
        <strain evidence="2 3">VnAa140</strain>
    </source>
</reference>
<organism evidence="2 3">
    <name type="scientific">Verticillium nonalfalfae</name>
    <dbReference type="NCBI Taxonomy" id="1051616"/>
    <lineage>
        <taxon>Eukaryota</taxon>
        <taxon>Fungi</taxon>
        <taxon>Dikarya</taxon>
        <taxon>Ascomycota</taxon>
        <taxon>Pezizomycotina</taxon>
        <taxon>Sordariomycetes</taxon>
        <taxon>Hypocreomycetidae</taxon>
        <taxon>Glomerellales</taxon>
        <taxon>Plectosphaerellaceae</taxon>
        <taxon>Verticillium</taxon>
    </lineage>
</organism>
<evidence type="ECO:0000313" key="2">
    <source>
        <dbReference type="EMBL" id="RNJ57779.1"/>
    </source>
</evidence>
<sequence length="286" mass="28721">MSLRPTPCNTSPAKPSLSRLVCHNGDALASLPCPSSTPPALSTAHAQNLRRIARGRCAGMQFSSVILAAIACAAQAQAIGVQAVQVASNNGSLTFSPEKITAPPGSMVQFQFMGGNHTVTQSTFDSPCQPMGIVQTDPNSPPKEGIFSGYVPVAASANMGQRPVFSIMVNDTKPIWLYCQQGPHCQRGMSMVINENPASNNTKTLANYKAAAAALGGGNAGQPGGNQPTTPGGGNGNGNGQGGGDNNQNPGAGGAQGGGNNVPAAGASLAVPSSLLLVAGAAFMLL</sequence>
<dbReference type="PANTHER" id="PTHR34883">
    <property type="entry name" value="SERINE-RICH PROTEIN, PUTATIVE-RELATED-RELATED"/>
    <property type="match status" value="1"/>
</dbReference>
<evidence type="ECO:0000313" key="3">
    <source>
        <dbReference type="Proteomes" id="UP000267145"/>
    </source>
</evidence>
<accession>A0A3M9YBE6</accession>
<dbReference type="Gene3D" id="2.60.40.420">
    <property type="entry name" value="Cupredoxins - blue copper proteins"/>
    <property type="match status" value="1"/>
</dbReference>
<dbReference type="Proteomes" id="UP000267145">
    <property type="component" value="Unassembled WGS sequence"/>
</dbReference>
<feature type="compositionally biased region" description="Gly residues" evidence="1">
    <location>
        <begin position="231"/>
        <end position="259"/>
    </location>
</feature>
<dbReference type="EMBL" id="RBVV01000035">
    <property type="protein sequence ID" value="RNJ57779.1"/>
    <property type="molecule type" value="Genomic_DNA"/>
</dbReference>
<protein>
    <recommendedName>
        <fullName evidence="4">Extracellular serine-rich protein</fullName>
    </recommendedName>
</protein>
<dbReference type="STRING" id="1051616.A0A3M9YBE6"/>
<dbReference type="SUPFAM" id="SSF49503">
    <property type="entry name" value="Cupredoxins"/>
    <property type="match status" value="1"/>
</dbReference>
<dbReference type="InterPro" id="IPR052953">
    <property type="entry name" value="Ser-rich/MCO-related"/>
</dbReference>
<dbReference type="AlphaFoldDB" id="A0A3M9YBE6"/>